<dbReference type="Gene3D" id="2.30.110.10">
    <property type="entry name" value="Electron Transport, Fmn-binding Protein, Chain A"/>
    <property type="match status" value="1"/>
</dbReference>
<dbReference type="AlphaFoldDB" id="A0A498PUP0"/>
<sequence length="194" mass="20553">MPGSGRAPAALSGDSSPSVTLQARSRPGVTVASRSGAVTTVAAMTDGDRVRPPWWLKATNEVMMIVSRLGVAYGKEGPAVLTVPGRKSGVPRATPVTPMTVDGTWYVVAGFPGADWVENVRAAGEVTLTRGRRVERLRLAELPPDQARPILRAFPAQVPTGVRVMKRCGLITEGGPDELEAQAGRFVVFRLEPA</sequence>
<feature type="compositionally biased region" description="Polar residues" evidence="1">
    <location>
        <begin position="13"/>
        <end position="23"/>
    </location>
</feature>
<keyword evidence="3" id="KW-1185">Reference proteome</keyword>
<dbReference type="Proteomes" id="UP000267289">
    <property type="component" value="Unassembled WGS sequence"/>
</dbReference>
<dbReference type="InterPro" id="IPR004378">
    <property type="entry name" value="F420H2_quin_Rdtase"/>
</dbReference>
<accession>A0A498PUP0</accession>
<gene>
    <name evidence="2" type="ORF">LAUMK13_00634</name>
</gene>
<dbReference type="InterPro" id="IPR012349">
    <property type="entry name" value="Split_barrel_FMN-bd"/>
</dbReference>
<dbReference type="Pfam" id="PF04075">
    <property type="entry name" value="F420H2_quin_red"/>
    <property type="match status" value="1"/>
</dbReference>
<proteinExistence type="predicted"/>
<reference evidence="2 3" key="1">
    <citation type="submission" date="2018-09" db="EMBL/GenBank/DDBJ databases">
        <authorList>
            <person name="Tagini F."/>
        </authorList>
    </citation>
    <scope>NUCLEOTIDE SEQUENCE [LARGE SCALE GENOMIC DNA]</scope>
    <source>
        <strain evidence="2 3">MK13</strain>
    </source>
</reference>
<feature type="region of interest" description="Disordered" evidence="1">
    <location>
        <begin position="1"/>
        <end position="32"/>
    </location>
</feature>
<evidence type="ECO:0008006" key="4">
    <source>
        <dbReference type="Google" id="ProtNLM"/>
    </source>
</evidence>
<evidence type="ECO:0000313" key="2">
    <source>
        <dbReference type="EMBL" id="VBA35043.1"/>
    </source>
</evidence>
<dbReference type="GO" id="GO:0016491">
    <property type="term" value="F:oxidoreductase activity"/>
    <property type="evidence" value="ECO:0007669"/>
    <property type="project" value="InterPro"/>
</dbReference>
<dbReference type="SUPFAM" id="SSF50475">
    <property type="entry name" value="FMN-binding split barrel"/>
    <property type="match status" value="1"/>
</dbReference>
<dbReference type="NCBIfam" id="TIGR00026">
    <property type="entry name" value="hi_GC_TIGR00026"/>
    <property type="match status" value="1"/>
</dbReference>
<organism evidence="2 3">
    <name type="scientific">Mycobacterium innocens</name>
    <dbReference type="NCBI Taxonomy" id="2341083"/>
    <lineage>
        <taxon>Bacteria</taxon>
        <taxon>Bacillati</taxon>
        <taxon>Actinomycetota</taxon>
        <taxon>Actinomycetes</taxon>
        <taxon>Mycobacteriales</taxon>
        <taxon>Mycobacteriaceae</taxon>
        <taxon>Mycobacterium</taxon>
    </lineage>
</organism>
<dbReference type="EMBL" id="UPHQ01000027">
    <property type="protein sequence ID" value="VBA35043.1"/>
    <property type="molecule type" value="Genomic_DNA"/>
</dbReference>
<evidence type="ECO:0000313" key="3">
    <source>
        <dbReference type="Proteomes" id="UP000267289"/>
    </source>
</evidence>
<name>A0A498PUP0_9MYCO</name>
<evidence type="ECO:0000256" key="1">
    <source>
        <dbReference type="SAM" id="MobiDB-lite"/>
    </source>
</evidence>
<protein>
    <recommendedName>
        <fullName evidence="4">Deazaflavin-dependent nitroreductase</fullName>
    </recommendedName>
</protein>